<evidence type="ECO:0000256" key="1">
    <source>
        <dbReference type="ARBA" id="ARBA00004141"/>
    </source>
</evidence>
<evidence type="ECO:0008006" key="9">
    <source>
        <dbReference type="Google" id="ProtNLM"/>
    </source>
</evidence>
<keyword evidence="8" id="KW-1185">Reference proteome</keyword>
<feature type="transmembrane region" description="Helical" evidence="6">
    <location>
        <begin position="290"/>
        <end position="313"/>
    </location>
</feature>
<comment type="caution">
    <text evidence="7">The sequence shown here is derived from an EMBL/GenBank/DDBJ whole genome shotgun (WGS) entry which is preliminary data.</text>
</comment>
<dbReference type="InterPro" id="IPR002995">
    <property type="entry name" value="Surf4"/>
</dbReference>
<evidence type="ECO:0000313" key="7">
    <source>
        <dbReference type="EMBL" id="MBW0513933.1"/>
    </source>
</evidence>
<dbReference type="Pfam" id="PF02077">
    <property type="entry name" value="SURF4"/>
    <property type="match status" value="1"/>
</dbReference>
<feature type="transmembrane region" description="Helical" evidence="6">
    <location>
        <begin position="254"/>
        <end position="270"/>
    </location>
</feature>
<dbReference type="Proteomes" id="UP000765509">
    <property type="component" value="Unassembled WGS sequence"/>
</dbReference>
<evidence type="ECO:0000256" key="2">
    <source>
        <dbReference type="ARBA" id="ARBA00006945"/>
    </source>
</evidence>
<organism evidence="7 8">
    <name type="scientific">Austropuccinia psidii MF-1</name>
    <dbReference type="NCBI Taxonomy" id="1389203"/>
    <lineage>
        <taxon>Eukaryota</taxon>
        <taxon>Fungi</taxon>
        <taxon>Dikarya</taxon>
        <taxon>Basidiomycota</taxon>
        <taxon>Pucciniomycotina</taxon>
        <taxon>Pucciniomycetes</taxon>
        <taxon>Pucciniales</taxon>
        <taxon>Sphaerophragmiaceae</taxon>
        <taxon>Austropuccinia</taxon>
    </lineage>
</organism>
<dbReference type="GO" id="GO:0016020">
    <property type="term" value="C:membrane"/>
    <property type="evidence" value="ECO:0007669"/>
    <property type="project" value="UniProtKB-SubCell"/>
</dbReference>
<evidence type="ECO:0000256" key="4">
    <source>
        <dbReference type="ARBA" id="ARBA00022989"/>
    </source>
</evidence>
<evidence type="ECO:0000256" key="6">
    <source>
        <dbReference type="SAM" id="Phobius"/>
    </source>
</evidence>
<dbReference type="AlphaFoldDB" id="A0A9Q3E4R3"/>
<keyword evidence="5 6" id="KW-0472">Membrane</keyword>
<evidence type="ECO:0000256" key="5">
    <source>
        <dbReference type="ARBA" id="ARBA00023136"/>
    </source>
</evidence>
<feature type="transmembrane region" description="Helical" evidence="6">
    <location>
        <begin position="228"/>
        <end position="247"/>
    </location>
</feature>
<keyword evidence="4 6" id="KW-1133">Transmembrane helix</keyword>
<gene>
    <name evidence="7" type="ORF">O181_053648</name>
</gene>
<comment type="similarity">
    <text evidence="2">Belongs to the SURF4 family.</text>
</comment>
<dbReference type="EMBL" id="AVOT02023721">
    <property type="protein sequence ID" value="MBW0513933.1"/>
    <property type="molecule type" value="Genomic_DNA"/>
</dbReference>
<comment type="subcellular location">
    <subcellularLocation>
        <location evidence="1">Membrane</location>
        <topology evidence="1">Multi-pass membrane protein</topology>
    </subcellularLocation>
</comment>
<keyword evidence="3 6" id="KW-0812">Transmembrane</keyword>
<feature type="transmembrane region" description="Helical" evidence="6">
    <location>
        <begin position="103"/>
        <end position="124"/>
    </location>
</feature>
<dbReference type="OrthoDB" id="7859621at2759"/>
<reference evidence="7" key="1">
    <citation type="submission" date="2021-03" db="EMBL/GenBank/DDBJ databases">
        <title>Draft genome sequence of rust myrtle Austropuccinia psidii MF-1, a brazilian biotype.</title>
        <authorList>
            <person name="Quecine M.C."/>
            <person name="Pachon D.M.R."/>
            <person name="Bonatelli M.L."/>
            <person name="Correr F.H."/>
            <person name="Franceschini L.M."/>
            <person name="Leite T.F."/>
            <person name="Margarido G.R.A."/>
            <person name="Almeida C.A."/>
            <person name="Ferrarezi J.A."/>
            <person name="Labate C.A."/>
        </authorList>
    </citation>
    <scope>NUCLEOTIDE SEQUENCE</scope>
    <source>
        <strain evidence="7">MF-1</strain>
    </source>
</reference>
<evidence type="ECO:0000256" key="3">
    <source>
        <dbReference type="ARBA" id="ARBA00022692"/>
    </source>
</evidence>
<feature type="transmembrane region" description="Helical" evidence="6">
    <location>
        <begin position="153"/>
        <end position="171"/>
    </location>
</feature>
<accession>A0A9Q3E4R3</accession>
<evidence type="ECO:0000313" key="8">
    <source>
        <dbReference type="Proteomes" id="UP000765509"/>
    </source>
</evidence>
<proteinExistence type="inferred from homology"/>
<name>A0A9Q3E4R3_9BASI</name>
<sequence>MIPSPSSANQADIPLLNHQVRPLTHLPTQKSSSHINPIIESSIKSFSEKIEDWITSISQPLKPHLNKLGRLLLVLTFLEDALRIANQFQDQNAYLTEEGFSPLLAKIFLIANITLMVTCSLLIVINKWSQFSFPGLVLVILSQAIAYDLYTDSSFICLNLSILGALMLALSDTLQPAINKRAGAGLPSLSEDHLKIRQTYLQLAGRILLVVFFISHSVFAWINVAEHLTIPHILAAFFSVLACLLVAVGFKARWSALFLVIITSIVNVMSNDWWSKPKDHPERDFRRFDFFQALSVVGGMILLINQGPGGLSFDSKQKHH</sequence>
<feature type="transmembrane region" description="Helical" evidence="6">
    <location>
        <begin position="203"/>
        <end position="222"/>
    </location>
</feature>
<protein>
    <recommendedName>
        <fullName evidence="9">Surfeit locus protein 4</fullName>
    </recommendedName>
</protein>